<gene>
    <name evidence="7" type="ORF">DFQ12_1955</name>
</gene>
<feature type="domain" description="RNA polymerase sigma factor 70 region 4 type 2" evidence="6">
    <location>
        <begin position="199"/>
        <end position="249"/>
    </location>
</feature>
<comment type="similarity">
    <text evidence="1">Belongs to the sigma-70 factor family. ECF subfamily.</text>
</comment>
<evidence type="ECO:0000256" key="4">
    <source>
        <dbReference type="ARBA" id="ARBA00023163"/>
    </source>
</evidence>
<evidence type="ECO:0000313" key="8">
    <source>
        <dbReference type="Proteomes" id="UP000286246"/>
    </source>
</evidence>
<dbReference type="PANTHER" id="PTHR43133">
    <property type="entry name" value="RNA POLYMERASE ECF-TYPE SIGMA FACTO"/>
    <property type="match status" value="1"/>
</dbReference>
<dbReference type="InterPro" id="IPR007627">
    <property type="entry name" value="RNA_pol_sigma70_r2"/>
</dbReference>
<dbReference type="CDD" id="cd06171">
    <property type="entry name" value="Sigma70_r4"/>
    <property type="match status" value="1"/>
</dbReference>
<dbReference type="NCBIfam" id="TIGR02937">
    <property type="entry name" value="sigma70-ECF"/>
    <property type="match status" value="1"/>
</dbReference>
<dbReference type="Gene3D" id="1.10.1740.10">
    <property type="match status" value="1"/>
</dbReference>
<dbReference type="Pfam" id="PF04542">
    <property type="entry name" value="Sigma70_r2"/>
    <property type="match status" value="1"/>
</dbReference>
<dbReference type="GO" id="GO:0003677">
    <property type="term" value="F:DNA binding"/>
    <property type="evidence" value="ECO:0007669"/>
    <property type="project" value="InterPro"/>
</dbReference>
<dbReference type="GO" id="GO:0006352">
    <property type="term" value="P:DNA-templated transcription initiation"/>
    <property type="evidence" value="ECO:0007669"/>
    <property type="project" value="InterPro"/>
</dbReference>
<comment type="caution">
    <text evidence="7">The sequence shown here is derived from an EMBL/GenBank/DDBJ whole genome shotgun (WGS) entry which is preliminary data.</text>
</comment>
<dbReference type="OrthoDB" id="659569at2"/>
<keyword evidence="2" id="KW-0805">Transcription regulation</keyword>
<dbReference type="InterPro" id="IPR013249">
    <property type="entry name" value="RNA_pol_sigma70_r4_t2"/>
</dbReference>
<evidence type="ECO:0000259" key="5">
    <source>
        <dbReference type="Pfam" id="PF04542"/>
    </source>
</evidence>
<proteinExistence type="inferred from homology"/>
<dbReference type="InterPro" id="IPR039425">
    <property type="entry name" value="RNA_pol_sigma-70-like"/>
</dbReference>
<dbReference type="Proteomes" id="UP000286246">
    <property type="component" value="Unassembled WGS sequence"/>
</dbReference>
<dbReference type="AlphaFoldDB" id="A0A420BK51"/>
<organism evidence="7 8">
    <name type="scientific">Sphingobacterium detergens</name>
    <dbReference type="NCBI Taxonomy" id="1145106"/>
    <lineage>
        <taxon>Bacteria</taxon>
        <taxon>Pseudomonadati</taxon>
        <taxon>Bacteroidota</taxon>
        <taxon>Sphingobacteriia</taxon>
        <taxon>Sphingobacteriales</taxon>
        <taxon>Sphingobacteriaceae</taxon>
        <taxon>Sphingobacterium</taxon>
    </lineage>
</organism>
<dbReference type="SUPFAM" id="SSF88659">
    <property type="entry name" value="Sigma3 and sigma4 domains of RNA polymerase sigma factors"/>
    <property type="match status" value="1"/>
</dbReference>
<dbReference type="NCBIfam" id="TIGR02985">
    <property type="entry name" value="Sig70_bacteroi1"/>
    <property type="match status" value="1"/>
</dbReference>
<evidence type="ECO:0000256" key="3">
    <source>
        <dbReference type="ARBA" id="ARBA00023082"/>
    </source>
</evidence>
<feature type="domain" description="RNA polymerase sigma-70 region 2" evidence="5">
    <location>
        <begin position="100"/>
        <end position="166"/>
    </location>
</feature>
<keyword evidence="8" id="KW-1185">Reference proteome</keyword>
<dbReference type="InterPro" id="IPR036388">
    <property type="entry name" value="WH-like_DNA-bd_sf"/>
</dbReference>
<accession>A0A420BK51</accession>
<sequence>MATTAENRPYTRFYLRIEFFINRRRLILSFKRLTMRCDNQKQHAYTIQNPSSEFFNINLLQSTLFTIIARRITMQSVLYNDEQELLIKLQQGSSTAFQELYNKYYGLLYLHASQKLQDREAAKDIVHDLFSNIWQRKTTLIIQGKISSYLYTAIRHRIIDYLAKEQSKTNYLDSLSMYLDNKVSETDHLLRERLLQEHIEKVLKKLSPRVREIFELSRKQYLSHKEIAEKLNLSEHSVRSYIKEALRLLRAKLGGLLWTLLVLYCKIF</sequence>
<evidence type="ECO:0000259" key="6">
    <source>
        <dbReference type="Pfam" id="PF08281"/>
    </source>
</evidence>
<dbReference type="SUPFAM" id="SSF88946">
    <property type="entry name" value="Sigma2 domain of RNA polymerase sigma factors"/>
    <property type="match status" value="1"/>
</dbReference>
<dbReference type="GO" id="GO:0016987">
    <property type="term" value="F:sigma factor activity"/>
    <property type="evidence" value="ECO:0007669"/>
    <property type="project" value="UniProtKB-KW"/>
</dbReference>
<evidence type="ECO:0000313" key="7">
    <source>
        <dbReference type="EMBL" id="RKE57079.1"/>
    </source>
</evidence>
<dbReference type="Pfam" id="PF08281">
    <property type="entry name" value="Sigma70_r4_2"/>
    <property type="match status" value="1"/>
</dbReference>
<protein>
    <submittedName>
        <fullName evidence="7">RNA polymerase sigma-70 factor (Family 1)</fullName>
    </submittedName>
</protein>
<evidence type="ECO:0000256" key="1">
    <source>
        <dbReference type="ARBA" id="ARBA00010641"/>
    </source>
</evidence>
<dbReference type="InterPro" id="IPR014284">
    <property type="entry name" value="RNA_pol_sigma-70_dom"/>
</dbReference>
<dbReference type="Gene3D" id="1.10.10.10">
    <property type="entry name" value="Winged helix-like DNA-binding domain superfamily/Winged helix DNA-binding domain"/>
    <property type="match status" value="1"/>
</dbReference>
<keyword evidence="3" id="KW-0731">Sigma factor</keyword>
<name>A0A420BK51_SPHD1</name>
<dbReference type="EMBL" id="RAPY01000001">
    <property type="protein sequence ID" value="RKE57079.1"/>
    <property type="molecule type" value="Genomic_DNA"/>
</dbReference>
<dbReference type="InterPro" id="IPR013324">
    <property type="entry name" value="RNA_pol_sigma_r3/r4-like"/>
</dbReference>
<dbReference type="PANTHER" id="PTHR43133:SF46">
    <property type="entry name" value="RNA POLYMERASE SIGMA-70 FACTOR ECF SUBFAMILY"/>
    <property type="match status" value="1"/>
</dbReference>
<reference evidence="7 8" key="1">
    <citation type="submission" date="2018-09" db="EMBL/GenBank/DDBJ databases">
        <title>Genomic Encyclopedia of Type Strains, Phase III (KMG-III): the genomes of soil and plant-associated and newly described type strains.</title>
        <authorList>
            <person name="Whitman W."/>
        </authorList>
    </citation>
    <scope>NUCLEOTIDE SEQUENCE [LARGE SCALE GENOMIC DNA]</scope>
    <source>
        <strain evidence="7 8">CECT 7938</strain>
    </source>
</reference>
<evidence type="ECO:0000256" key="2">
    <source>
        <dbReference type="ARBA" id="ARBA00023015"/>
    </source>
</evidence>
<dbReference type="InterPro" id="IPR013325">
    <property type="entry name" value="RNA_pol_sigma_r2"/>
</dbReference>
<keyword evidence="4" id="KW-0804">Transcription</keyword>
<dbReference type="InterPro" id="IPR014327">
    <property type="entry name" value="RNA_pol_sigma70_bacteroid"/>
</dbReference>